<keyword evidence="8" id="KW-0206">Cytoskeleton</keyword>
<evidence type="ECO:0000256" key="2">
    <source>
        <dbReference type="ARBA" id="ARBA00022490"/>
    </source>
</evidence>
<comment type="subcellular location">
    <subcellularLocation>
        <location evidence="1">Cytoplasm</location>
        <location evidence="1">Cytoskeleton</location>
    </subcellularLocation>
</comment>
<evidence type="ECO:0000256" key="6">
    <source>
        <dbReference type="ARBA" id="ARBA00023054"/>
    </source>
</evidence>
<accession>A0A835NNB9</accession>
<keyword evidence="7 11" id="KW-0505">Motor protein</keyword>
<dbReference type="InterPro" id="IPR001752">
    <property type="entry name" value="Kinesin_motor_dom"/>
</dbReference>
<dbReference type="InterPro" id="IPR036961">
    <property type="entry name" value="Kinesin_motor_dom_sf"/>
</dbReference>
<dbReference type="GO" id="GO:0005524">
    <property type="term" value="F:ATP binding"/>
    <property type="evidence" value="ECO:0007669"/>
    <property type="project" value="UniProtKB-UniRule"/>
</dbReference>
<dbReference type="Proteomes" id="UP000618051">
    <property type="component" value="Unassembled WGS sequence"/>
</dbReference>
<dbReference type="InterPro" id="IPR027640">
    <property type="entry name" value="Kinesin-like_fam"/>
</dbReference>
<evidence type="ECO:0000256" key="9">
    <source>
        <dbReference type="ARBA" id="ARBA00059114"/>
    </source>
</evidence>
<evidence type="ECO:0000256" key="1">
    <source>
        <dbReference type="ARBA" id="ARBA00004245"/>
    </source>
</evidence>
<evidence type="ECO:0000256" key="11">
    <source>
        <dbReference type="PROSITE-ProRule" id="PRU00283"/>
    </source>
</evidence>
<dbReference type="GO" id="GO:0005874">
    <property type="term" value="C:microtubule"/>
    <property type="evidence" value="ECO:0007669"/>
    <property type="project" value="UniProtKB-KW"/>
</dbReference>
<dbReference type="InterPro" id="IPR027417">
    <property type="entry name" value="P-loop_NTPase"/>
</dbReference>
<gene>
    <name evidence="16" type="ORF">IHE44_0007791</name>
    <name evidence="15" type="ORF">IHE44_015008</name>
</gene>
<dbReference type="PROSITE" id="PS50067">
    <property type="entry name" value="KINESIN_MOTOR_2"/>
    <property type="match status" value="1"/>
</dbReference>
<dbReference type="SMART" id="SM00129">
    <property type="entry name" value="KISc"/>
    <property type="match status" value="1"/>
</dbReference>
<sequence length="529" mass="58075">MATEAVKVAVRCRPLSGREAALGCRAIVGVDNARGRCLLRNPSAPAEPPRQFSFDGAFGGEHSTEHIYNEIAYPLVEGVMEGYNGTIFAYGQTGSGKSFTMQGVADPSSQKGIIPRAFEHIFESVQCAENAKFLLRASYLEIYNEDIRDLLGADTKQKLELKEHPEQGVYVKGLSLHAVHNVAQCEQLMDTGRRNRAVAFTLMNKGSLCSHSIFTVSMEICTLDERGQDHLRAAKLNLVDLAGSERQSRTGATGERLREATKINLSLSALGNVISALVDGRCRHIPYRDSKLTRLLQDSLGGNTRTLMVACVSPAGDSYEESLSTLRYANRARNIRNKPCINEDPKDALLREYQEEIKKLKAILAEQMGMSDFSEIAVNKEGLLPAEAAHLGANPASCLKPQVDLEAEKQLIREEYQERLARLQASYQAEQVSRARLEKDISSLRDDFDLKVSVLQDLLRKEAGVEEAGEGCAAKPRFPQEQGLFLQSDLWQPLQLLKGSKCSLAETVPAFNLPLSTAGAGTLPLLGQI</sequence>
<evidence type="ECO:0000313" key="15">
    <source>
        <dbReference type="EMBL" id="KAG0119068.1"/>
    </source>
</evidence>
<evidence type="ECO:0000256" key="12">
    <source>
        <dbReference type="RuleBase" id="RU000394"/>
    </source>
</evidence>
<comment type="similarity">
    <text evidence="11 12">Belongs to the TRAFAC class myosin-kinesin ATPase superfamily. Kinesin family.</text>
</comment>
<feature type="binding site" evidence="11">
    <location>
        <begin position="91"/>
        <end position="98"/>
    </location>
    <ligand>
        <name>ATP</name>
        <dbReference type="ChEBI" id="CHEBI:30616"/>
    </ligand>
</feature>
<reference evidence="15" key="1">
    <citation type="submission" date="2020-10" db="EMBL/GenBank/DDBJ databases">
        <title>Feather gene expression reveals the developmental basis of iridescence in African starlings.</title>
        <authorList>
            <person name="Rubenstein D.R."/>
        </authorList>
    </citation>
    <scope>NUCLEOTIDE SEQUENCE</scope>
    <source>
        <strain evidence="15">SS15</strain>
        <tissue evidence="15">Liver</tissue>
    </source>
</reference>
<evidence type="ECO:0000256" key="5">
    <source>
        <dbReference type="ARBA" id="ARBA00022840"/>
    </source>
</evidence>
<evidence type="ECO:0000256" key="3">
    <source>
        <dbReference type="ARBA" id="ARBA00022701"/>
    </source>
</evidence>
<keyword evidence="17" id="KW-1185">Reference proteome</keyword>
<evidence type="ECO:0000313" key="16">
    <source>
        <dbReference type="EMBL" id="KAI1231347.1"/>
    </source>
</evidence>
<evidence type="ECO:0000256" key="7">
    <source>
        <dbReference type="ARBA" id="ARBA00023175"/>
    </source>
</evidence>
<dbReference type="Gene3D" id="3.40.850.10">
    <property type="entry name" value="Kinesin motor domain"/>
    <property type="match status" value="1"/>
</dbReference>
<organism evidence="15">
    <name type="scientific">Lamprotornis superbus</name>
    <dbReference type="NCBI Taxonomy" id="245042"/>
    <lineage>
        <taxon>Eukaryota</taxon>
        <taxon>Metazoa</taxon>
        <taxon>Chordata</taxon>
        <taxon>Craniata</taxon>
        <taxon>Vertebrata</taxon>
        <taxon>Euteleostomi</taxon>
        <taxon>Archelosauria</taxon>
        <taxon>Archosauria</taxon>
        <taxon>Dinosauria</taxon>
        <taxon>Saurischia</taxon>
        <taxon>Theropoda</taxon>
        <taxon>Coelurosauria</taxon>
        <taxon>Aves</taxon>
        <taxon>Neognathae</taxon>
        <taxon>Neoaves</taxon>
        <taxon>Telluraves</taxon>
        <taxon>Australaves</taxon>
        <taxon>Passeriformes</taxon>
        <taxon>Sturnidae</taxon>
        <taxon>Lamprotornis</taxon>
    </lineage>
</organism>
<evidence type="ECO:0000259" key="14">
    <source>
        <dbReference type="PROSITE" id="PS50067"/>
    </source>
</evidence>
<evidence type="ECO:0000313" key="17">
    <source>
        <dbReference type="Proteomes" id="UP000618051"/>
    </source>
</evidence>
<dbReference type="SUPFAM" id="SSF52540">
    <property type="entry name" value="P-loop containing nucleoside triphosphate hydrolases"/>
    <property type="match status" value="1"/>
</dbReference>
<dbReference type="OrthoDB" id="3176171at2759"/>
<evidence type="ECO:0000256" key="4">
    <source>
        <dbReference type="ARBA" id="ARBA00022741"/>
    </source>
</evidence>
<reference evidence="16 17" key="2">
    <citation type="journal article" date="2021" name="J. Hered.">
        <title>Feather Gene Expression Elucidates the Developmental Basis of Plumage Iridescence in African Starlings.</title>
        <authorList>
            <person name="Rubenstein D.R."/>
            <person name="Corvelo A."/>
            <person name="MacManes M.D."/>
            <person name="Maia R."/>
            <person name="Narzisi G."/>
            <person name="Rousaki A."/>
            <person name="Vandenabeele P."/>
            <person name="Shawkey M.D."/>
            <person name="Solomon J."/>
        </authorList>
    </citation>
    <scope>NUCLEOTIDE SEQUENCE [LARGE SCALE GENOMIC DNA]</scope>
    <source>
        <strain evidence="16">SS15</strain>
    </source>
</reference>
<proteinExistence type="inferred from homology"/>
<comment type="subunit">
    <text evidence="10">Homodimer. Interacts with APBA1 (via PDZ domain); the interaction is direct and is required for association of KIF17 with the cargo that is to be transported. Interacts with IFT B complex components IFT52 and IFT57. Interacts with IFT70B. Interacts with PIWIL1. Interacts with TBATA.</text>
</comment>
<keyword evidence="4 11" id="KW-0547">Nucleotide-binding</keyword>
<keyword evidence="3 12" id="KW-0493">Microtubule</keyword>
<evidence type="ECO:0000256" key="8">
    <source>
        <dbReference type="ARBA" id="ARBA00023212"/>
    </source>
</evidence>
<evidence type="ECO:0000256" key="10">
    <source>
        <dbReference type="ARBA" id="ARBA00062719"/>
    </source>
</evidence>
<dbReference type="GO" id="GO:0003777">
    <property type="term" value="F:microtubule motor activity"/>
    <property type="evidence" value="ECO:0007669"/>
    <property type="project" value="InterPro"/>
</dbReference>
<dbReference type="PANTHER" id="PTHR47969:SF21">
    <property type="entry name" value="KINESIN-LIKE PROTEIN"/>
    <property type="match status" value="1"/>
</dbReference>
<name>A0A835NNB9_9PASS</name>
<dbReference type="Pfam" id="PF00225">
    <property type="entry name" value="Kinesin"/>
    <property type="match status" value="1"/>
</dbReference>
<dbReference type="AlphaFoldDB" id="A0A835NNB9"/>
<evidence type="ECO:0000256" key="13">
    <source>
        <dbReference type="SAM" id="Coils"/>
    </source>
</evidence>
<reference evidence="16" key="3">
    <citation type="submission" date="2022-01" db="EMBL/GenBank/DDBJ databases">
        <authorList>
            <person name="Rubenstein D.R."/>
        </authorList>
    </citation>
    <scope>NUCLEOTIDE SEQUENCE</scope>
    <source>
        <strain evidence="16">SS15</strain>
        <tissue evidence="16">Liver</tissue>
    </source>
</reference>
<dbReference type="EMBL" id="JADDUC020000026">
    <property type="protein sequence ID" value="KAI1231347.1"/>
    <property type="molecule type" value="Genomic_DNA"/>
</dbReference>
<dbReference type="PANTHER" id="PTHR47969">
    <property type="entry name" value="CHROMOSOME-ASSOCIATED KINESIN KIF4A-RELATED"/>
    <property type="match status" value="1"/>
</dbReference>
<comment type="caution">
    <text evidence="15">The sequence shown here is derived from an EMBL/GenBank/DDBJ whole genome shotgun (WGS) entry which is preliminary data.</text>
</comment>
<dbReference type="InterPro" id="IPR019821">
    <property type="entry name" value="Kinesin_motor_CS"/>
</dbReference>
<keyword evidence="2" id="KW-0963">Cytoplasm</keyword>
<feature type="domain" description="Kinesin motor" evidence="14">
    <location>
        <begin position="5"/>
        <end position="335"/>
    </location>
</feature>
<keyword evidence="5 11" id="KW-0067">ATP-binding</keyword>
<dbReference type="EMBL" id="JADDUC010000095">
    <property type="protein sequence ID" value="KAG0119068.1"/>
    <property type="molecule type" value="Genomic_DNA"/>
</dbReference>
<dbReference type="FunFam" id="3.40.850.10:FF:000029">
    <property type="entry name" value="Kinesin-like protein KIF17"/>
    <property type="match status" value="1"/>
</dbReference>
<feature type="coiled-coil region" evidence="13">
    <location>
        <begin position="413"/>
        <end position="447"/>
    </location>
</feature>
<keyword evidence="6 13" id="KW-0175">Coiled coil</keyword>
<dbReference type="PROSITE" id="PS00411">
    <property type="entry name" value="KINESIN_MOTOR_1"/>
    <property type="match status" value="1"/>
</dbReference>
<dbReference type="GO" id="GO:0007018">
    <property type="term" value="P:microtubule-based movement"/>
    <property type="evidence" value="ECO:0007669"/>
    <property type="project" value="InterPro"/>
</dbReference>
<protein>
    <recommendedName>
        <fullName evidence="12">Kinesin-like protein</fullName>
    </recommendedName>
</protein>
<dbReference type="GO" id="GO:0008017">
    <property type="term" value="F:microtubule binding"/>
    <property type="evidence" value="ECO:0007669"/>
    <property type="project" value="InterPro"/>
</dbReference>
<dbReference type="PRINTS" id="PR00380">
    <property type="entry name" value="KINESINHEAVY"/>
</dbReference>
<comment type="function">
    <text evidence="9">Dendrite-specific motor protein which, in association with the Apba1-containing complex (LIN-10-LIN-2-LIN-7 complex), transports vesicles containing N-methyl-D-aspartate (NMDA) receptor subunit NR2B along microtubules.</text>
</comment>